<reference evidence="1 2" key="1">
    <citation type="submission" date="2021-08" db="EMBL/GenBank/DDBJ databases">
        <title>Comparative Genomics Analysis of the Genus Qipengyuania Reveals Extensive Genetic Diversity and Metabolic Versatility, Including the Description of Fifteen Novel Species.</title>
        <authorList>
            <person name="Liu Y."/>
        </authorList>
    </citation>
    <scope>NUCLEOTIDE SEQUENCE [LARGE SCALE GENOMIC DNA]</scope>
    <source>
        <strain evidence="1 2">1NDW3</strain>
    </source>
</reference>
<dbReference type="EMBL" id="CP081296">
    <property type="protein sequence ID" value="QZD91968.1"/>
    <property type="molecule type" value="Genomic_DNA"/>
</dbReference>
<evidence type="ECO:0008006" key="3">
    <source>
        <dbReference type="Google" id="ProtNLM"/>
    </source>
</evidence>
<keyword evidence="2" id="KW-1185">Reference proteome</keyword>
<protein>
    <recommendedName>
        <fullName evidence="3">DUF306 domain-containing protein</fullName>
    </recommendedName>
</protein>
<proteinExistence type="predicted"/>
<organism evidence="1 2">
    <name type="scientific">Qipengyuania xiapuensis</name>
    <dbReference type="NCBI Taxonomy" id="2867236"/>
    <lineage>
        <taxon>Bacteria</taxon>
        <taxon>Pseudomonadati</taxon>
        <taxon>Pseudomonadota</taxon>
        <taxon>Alphaproteobacteria</taxon>
        <taxon>Sphingomonadales</taxon>
        <taxon>Erythrobacteraceae</taxon>
        <taxon>Qipengyuania</taxon>
    </lineage>
</organism>
<dbReference type="RefSeq" id="WP_221427671.1">
    <property type="nucleotide sequence ID" value="NZ_CP081296.1"/>
</dbReference>
<dbReference type="Proteomes" id="UP000824300">
    <property type="component" value="Chromosome"/>
</dbReference>
<evidence type="ECO:0000313" key="2">
    <source>
        <dbReference type="Proteomes" id="UP000824300"/>
    </source>
</evidence>
<evidence type="ECO:0000313" key="1">
    <source>
        <dbReference type="EMBL" id="QZD91968.1"/>
    </source>
</evidence>
<name>A0ABX8ZXZ3_9SPHN</name>
<sequence length="128" mass="13987">MVFGISGVALPPGETLWHLIAAPEEDGGWKFETIDGVDVRKDGYSLGIRWGRIVGFHDGCNGCGFDDELPSGAPDRMLVCTLQACPERPNDILFGRFAYGSPEMEVNGERLILTLPGHRAELVRASRD</sequence>
<accession>A0ABX8ZXZ3</accession>
<gene>
    <name evidence="1" type="ORF">K3162_10460</name>
</gene>